<evidence type="ECO:0000256" key="1">
    <source>
        <dbReference type="ARBA" id="ARBA00004571"/>
    </source>
</evidence>
<dbReference type="EMBL" id="CP025613">
    <property type="protein sequence ID" value="AUN33692.1"/>
    <property type="molecule type" value="Genomic_DNA"/>
</dbReference>
<feature type="signal peptide" evidence="10">
    <location>
        <begin position="1"/>
        <end position="17"/>
    </location>
</feature>
<dbReference type="InterPro" id="IPR036942">
    <property type="entry name" value="Beta-barrel_TonB_sf"/>
</dbReference>
<evidence type="ECO:0000256" key="8">
    <source>
        <dbReference type="PROSITE-ProRule" id="PRU01360"/>
    </source>
</evidence>
<evidence type="ECO:0000256" key="3">
    <source>
        <dbReference type="ARBA" id="ARBA00022452"/>
    </source>
</evidence>
<evidence type="ECO:0000256" key="5">
    <source>
        <dbReference type="ARBA" id="ARBA00023077"/>
    </source>
</evidence>
<evidence type="ECO:0000256" key="9">
    <source>
        <dbReference type="RuleBase" id="RU003357"/>
    </source>
</evidence>
<dbReference type="GO" id="GO:0009279">
    <property type="term" value="C:cell outer membrane"/>
    <property type="evidence" value="ECO:0007669"/>
    <property type="project" value="UniProtKB-SubCell"/>
</dbReference>
<dbReference type="AlphaFoldDB" id="A0A2K9NKU8"/>
<dbReference type="Pfam" id="PF00593">
    <property type="entry name" value="TonB_dep_Rec_b-barrel"/>
    <property type="match status" value="1"/>
</dbReference>
<dbReference type="Gene3D" id="2.170.130.10">
    <property type="entry name" value="TonB-dependent receptor, plug domain"/>
    <property type="match status" value="1"/>
</dbReference>
<feature type="chain" id="PRO_5014739696" evidence="10">
    <location>
        <begin position="18"/>
        <end position="772"/>
    </location>
</feature>
<dbReference type="InterPro" id="IPR012910">
    <property type="entry name" value="Plug_dom"/>
</dbReference>
<evidence type="ECO:0000256" key="7">
    <source>
        <dbReference type="ARBA" id="ARBA00023237"/>
    </source>
</evidence>
<evidence type="ECO:0000256" key="4">
    <source>
        <dbReference type="ARBA" id="ARBA00022692"/>
    </source>
</evidence>
<feature type="domain" description="TonB-dependent receptor plug" evidence="12">
    <location>
        <begin position="63"/>
        <end position="163"/>
    </location>
</feature>
<dbReference type="PANTHER" id="PTHR32552:SF83">
    <property type="entry name" value="BLR3904 PROTEIN"/>
    <property type="match status" value="1"/>
</dbReference>
<dbReference type="Proteomes" id="UP000234752">
    <property type="component" value="Plasmid unnamed1"/>
</dbReference>
<evidence type="ECO:0000256" key="10">
    <source>
        <dbReference type="SAM" id="SignalP"/>
    </source>
</evidence>
<gene>
    <name evidence="13" type="ORF">C0V82_24455</name>
</gene>
<evidence type="ECO:0000313" key="14">
    <source>
        <dbReference type="Proteomes" id="UP000234752"/>
    </source>
</evidence>
<geneLocation type="plasmid" evidence="13 14">
    <name>unnamed1</name>
</geneLocation>
<evidence type="ECO:0000259" key="12">
    <source>
        <dbReference type="Pfam" id="PF07715"/>
    </source>
</evidence>
<keyword evidence="6 8" id="KW-0472">Membrane</keyword>
<keyword evidence="2 8" id="KW-0813">Transport</keyword>
<organism evidence="13 14">
    <name type="scientific">Niveispirillum cyanobacteriorum</name>
    <dbReference type="NCBI Taxonomy" id="1612173"/>
    <lineage>
        <taxon>Bacteria</taxon>
        <taxon>Pseudomonadati</taxon>
        <taxon>Pseudomonadota</taxon>
        <taxon>Alphaproteobacteria</taxon>
        <taxon>Rhodospirillales</taxon>
        <taxon>Azospirillaceae</taxon>
        <taxon>Niveispirillum</taxon>
    </lineage>
</organism>
<dbReference type="Pfam" id="PF07715">
    <property type="entry name" value="Plug"/>
    <property type="match status" value="1"/>
</dbReference>
<keyword evidence="13" id="KW-0614">Plasmid</keyword>
<comment type="subcellular location">
    <subcellularLocation>
        <location evidence="1 8">Cell outer membrane</location>
        <topology evidence="1 8">Multi-pass membrane protein</topology>
    </subcellularLocation>
</comment>
<keyword evidence="7 8" id="KW-0998">Cell outer membrane</keyword>
<keyword evidence="3 8" id="KW-1134">Transmembrane beta strand</keyword>
<protein>
    <submittedName>
        <fullName evidence="13">TonB-dependent siderophore receptor</fullName>
    </submittedName>
</protein>
<evidence type="ECO:0000313" key="13">
    <source>
        <dbReference type="EMBL" id="AUN33692.1"/>
    </source>
</evidence>
<evidence type="ECO:0000259" key="11">
    <source>
        <dbReference type="Pfam" id="PF00593"/>
    </source>
</evidence>
<keyword evidence="13" id="KW-0675">Receptor</keyword>
<dbReference type="GO" id="GO:0015344">
    <property type="term" value="F:siderophore uptake transmembrane transporter activity"/>
    <property type="evidence" value="ECO:0007669"/>
    <property type="project" value="TreeGrafter"/>
</dbReference>
<comment type="similarity">
    <text evidence="8 9">Belongs to the TonB-dependent receptor family.</text>
</comment>
<dbReference type="InterPro" id="IPR000531">
    <property type="entry name" value="Beta-barrel_TonB"/>
</dbReference>
<dbReference type="SUPFAM" id="SSF56935">
    <property type="entry name" value="Porins"/>
    <property type="match status" value="1"/>
</dbReference>
<dbReference type="InterPro" id="IPR039426">
    <property type="entry name" value="TonB-dep_rcpt-like"/>
</dbReference>
<feature type="domain" description="TonB-dependent receptor-like beta-barrel" evidence="11">
    <location>
        <begin position="236"/>
        <end position="738"/>
    </location>
</feature>
<dbReference type="PANTHER" id="PTHR32552">
    <property type="entry name" value="FERRICHROME IRON RECEPTOR-RELATED"/>
    <property type="match status" value="1"/>
</dbReference>
<keyword evidence="4 8" id="KW-0812">Transmembrane</keyword>
<proteinExistence type="inferred from homology"/>
<keyword evidence="5 9" id="KW-0798">TonB box</keyword>
<dbReference type="OrthoDB" id="9760333at2"/>
<evidence type="ECO:0000256" key="2">
    <source>
        <dbReference type="ARBA" id="ARBA00022448"/>
    </source>
</evidence>
<name>A0A2K9NKU8_9PROT</name>
<dbReference type="CDD" id="cd01347">
    <property type="entry name" value="ligand_gated_channel"/>
    <property type="match status" value="1"/>
</dbReference>
<sequence>MAALSVGVAASAAPALAQQTTTPATKEGEKKTVILPTLGVEGQAAAPANKPEVVASPKYTAPLRETPQTITVIPSTVIKEQNLLNLRDILSNVPGITFAAGEGGVGGSDSITMRGYSATSDIAVDGVRDSGAYIRSDSFNLEQVEVTNGANSVYSGSGSVGGTINLVSKTAKDDSFTQASAGIGTDNYYRATVDANQKLDDNTALRINGMWHRNDVPGRDVEEFKRWGFAPSLTLGLRSDTQVSFSYFHQEDNNIPQYGVPYALNAYSNGILPGADGEAYYGYRNIDTQESTVNSGTVKIDHRFNDSLSVSNLSRWQKVDAFVTTSYLQGTWCLSSGINAYTGAACTTRGLFTPNTNRGITRDASTTMLYNQTDLKAKVVTGGITHDLVLGASISSENFDQKSGNRLRNADGTVPTASFTPITIANPENVWNGPVNFTVTADADSELENQALYLFDRMQLNDQFELNGGVRWEHNKGSYQTTSFAYATTGVTTTAAPVARNEENLFSWRAGAVYKPLPNGSVYVAIGNSKTPSQSAVNGSCTATGTGTTCNVDPETAKNYEIGTKWDLLDARLALTAALFRNERTNYKVTSNDPAVPDQQLDGKSRVDGVALGVAGMVTEGWNVFANYTYLDSEVLQGVSDFCLANPTVAACATALAGNNGRKGAPLTSTPKHAFSLWTTYDLPIGVQVGYGATYQGKIYPSNSTTLMNAVPSYWVHRASASYFVNDQVELRLNVNNLFDKTYYTRVRNVAASGWATPGEARNAMLTVNYSF</sequence>
<dbReference type="InterPro" id="IPR037066">
    <property type="entry name" value="Plug_dom_sf"/>
</dbReference>
<dbReference type="KEGG" id="ncb:C0V82_24455"/>
<reference evidence="13 14" key="1">
    <citation type="submission" date="2017-12" db="EMBL/GenBank/DDBJ databases">
        <title>Genomes of bacteria within cyanobacterial aggregates.</title>
        <authorList>
            <person name="Cai H."/>
        </authorList>
    </citation>
    <scope>NUCLEOTIDE SEQUENCE [LARGE SCALE GENOMIC DNA]</scope>
    <source>
        <strain evidence="13 14">TH16</strain>
        <plasmid evidence="13 14">unnamed1</plasmid>
    </source>
</reference>
<keyword evidence="14" id="KW-1185">Reference proteome</keyword>
<evidence type="ECO:0000256" key="6">
    <source>
        <dbReference type="ARBA" id="ARBA00023136"/>
    </source>
</evidence>
<keyword evidence="10" id="KW-0732">Signal</keyword>
<accession>A0A2K9NKU8</accession>
<dbReference type="PROSITE" id="PS52016">
    <property type="entry name" value="TONB_DEPENDENT_REC_3"/>
    <property type="match status" value="1"/>
</dbReference>
<dbReference type="Gene3D" id="2.40.170.20">
    <property type="entry name" value="TonB-dependent receptor, beta-barrel domain"/>
    <property type="match status" value="1"/>
</dbReference>